<sequence length="542" mass="60789">MSSLDHSPIGQGRGVDDMRALLRERVPDIMEKIRLVTQQPGVSLGVIHQGEVVIKHNIGVQDIVTRNETNSDTLYCISSLSKAFMAASLDLLVQEQKISWDTTIESVLPNFRHAQQPEVYSKLTARDICSHRSGLLSLDEITQGLDGRILLKKEDVVNVCSALPIKHDLRSNFLYNNALYELAGCLVEHTSGYSNWGDFQHDRIFKPLGMSRTTAFRSIHDTDDNIATPYMILTDGKPTKIAPTELSANSMNGGSGAVRSSVNDLLKWCMCLLQSFNSDEEAADNLVRKNSPIFNRTTMANPQSAADGGYCMGWCHHRTPAKLGLLSPDRSLESPVVGSESPSLLLYSHQGNVPGYTCNLYIIPEGNSAIVVLSNGTGLSDATDWIAQDLLQAMYGLRPAVNFIDVASKARLKYLSHYTDDFRVPLEENRILGTQCPPLEDFVGTYIMDTLDLVTLDFHVHTEDPSKLRMMVNQQHDQTWELWHYHFDVFCHLPDSYDSCLSRGLDRTHWSSFLTSFIRGQDGRVERLYWELDGVAVHFYRT</sequence>
<dbReference type="InterPro" id="IPR050491">
    <property type="entry name" value="AmpC-like"/>
</dbReference>
<feature type="domain" description="Beta-lactamase-related" evidence="2">
    <location>
        <begin position="38"/>
        <end position="389"/>
    </location>
</feature>
<proteinExistence type="inferred from homology"/>
<accession>A0AAN9UXQ4</accession>
<evidence type="ECO:0000313" key="3">
    <source>
        <dbReference type="EMBL" id="KAK7751169.1"/>
    </source>
</evidence>
<dbReference type="PANTHER" id="PTHR46825">
    <property type="entry name" value="D-ALANYL-D-ALANINE-CARBOXYPEPTIDASE/ENDOPEPTIDASE AMPH"/>
    <property type="match status" value="1"/>
</dbReference>
<dbReference type="Pfam" id="PF00144">
    <property type="entry name" value="Beta-lactamase"/>
    <property type="match status" value="1"/>
</dbReference>
<evidence type="ECO:0000313" key="4">
    <source>
        <dbReference type="Proteomes" id="UP001320420"/>
    </source>
</evidence>
<evidence type="ECO:0000259" key="2">
    <source>
        <dbReference type="Pfam" id="PF00144"/>
    </source>
</evidence>
<keyword evidence="4" id="KW-1185">Reference proteome</keyword>
<organism evidence="3 4">
    <name type="scientific">Diatrype stigma</name>
    <dbReference type="NCBI Taxonomy" id="117547"/>
    <lineage>
        <taxon>Eukaryota</taxon>
        <taxon>Fungi</taxon>
        <taxon>Dikarya</taxon>
        <taxon>Ascomycota</taxon>
        <taxon>Pezizomycotina</taxon>
        <taxon>Sordariomycetes</taxon>
        <taxon>Xylariomycetidae</taxon>
        <taxon>Xylariales</taxon>
        <taxon>Diatrypaceae</taxon>
        <taxon>Diatrype</taxon>
    </lineage>
</organism>
<comment type="similarity">
    <text evidence="1">Belongs to the peptidase S12 family.</text>
</comment>
<evidence type="ECO:0000256" key="1">
    <source>
        <dbReference type="ARBA" id="ARBA00038215"/>
    </source>
</evidence>
<dbReference type="AlphaFoldDB" id="A0AAN9UXQ4"/>
<reference evidence="3 4" key="1">
    <citation type="submission" date="2024-02" db="EMBL/GenBank/DDBJ databases">
        <title>De novo assembly and annotation of 12 fungi associated with fruit tree decline syndrome in Ontario, Canada.</title>
        <authorList>
            <person name="Sulman M."/>
            <person name="Ellouze W."/>
            <person name="Ilyukhin E."/>
        </authorList>
    </citation>
    <scope>NUCLEOTIDE SEQUENCE [LARGE SCALE GENOMIC DNA]</scope>
    <source>
        <strain evidence="3 4">M11/M66-122</strain>
    </source>
</reference>
<name>A0AAN9UXQ4_9PEZI</name>
<dbReference type="Gene3D" id="3.40.710.10">
    <property type="entry name" value="DD-peptidase/beta-lactamase superfamily"/>
    <property type="match status" value="1"/>
</dbReference>
<dbReference type="EMBL" id="JAKJXP020000053">
    <property type="protein sequence ID" value="KAK7751169.1"/>
    <property type="molecule type" value="Genomic_DNA"/>
</dbReference>
<protein>
    <recommendedName>
        <fullName evidence="2">Beta-lactamase-related domain-containing protein</fullName>
    </recommendedName>
</protein>
<dbReference type="SUPFAM" id="SSF56601">
    <property type="entry name" value="beta-lactamase/transpeptidase-like"/>
    <property type="match status" value="1"/>
</dbReference>
<dbReference type="Proteomes" id="UP001320420">
    <property type="component" value="Unassembled WGS sequence"/>
</dbReference>
<dbReference type="PANTHER" id="PTHR46825:SF14">
    <property type="entry name" value="BETA-LACTAMASE-RELATED DOMAIN-CONTAINING PROTEIN"/>
    <property type="match status" value="1"/>
</dbReference>
<gene>
    <name evidence="3" type="ORF">SLS62_006853</name>
</gene>
<dbReference type="InterPro" id="IPR001466">
    <property type="entry name" value="Beta-lactam-related"/>
</dbReference>
<comment type="caution">
    <text evidence="3">The sequence shown here is derived from an EMBL/GenBank/DDBJ whole genome shotgun (WGS) entry which is preliminary data.</text>
</comment>
<dbReference type="InterPro" id="IPR012338">
    <property type="entry name" value="Beta-lactam/transpept-like"/>
</dbReference>